<dbReference type="Proteomes" id="UP001057402">
    <property type="component" value="Chromosome 12"/>
</dbReference>
<gene>
    <name evidence="1" type="ORF">MLD38_039424</name>
</gene>
<protein>
    <submittedName>
        <fullName evidence="1">Uncharacterized protein</fullName>
    </submittedName>
</protein>
<name>A0ACB9L217_9MYRT</name>
<reference evidence="2" key="1">
    <citation type="journal article" date="2023" name="Front. Plant Sci.">
        <title>Chromosomal-level genome assembly of Melastoma candidum provides insights into trichome evolution.</title>
        <authorList>
            <person name="Zhong Y."/>
            <person name="Wu W."/>
            <person name="Sun C."/>
            <person name="Zou P."/>
            <person name="Liu Y."/>
            <person name="Dai S."/>
            <person name="Zhou R."/>
        </authorList>
    </citation>
    <scope>NUCLEOTIDE SEQUENCE [LARGE SCALE GENOMIC DNA]</scope>
</reference>
<dbReference type="EMBL" id="CM042891">
    <property type="protein sequence ID" value="KAI4303836.1"/>
    <property type="molecule type" value="Genomic_DNA"/>
</dbReference>
<evidence type="ECO:0000313" key="1">
    <source>
        <dbReference type="EMBL" id="KAI4303836.1"/>
    </source>
</evidence>
<keyword evidence="2" id="KW-1185">Reference proteome</keyword>
<proteinExistence type="predicted"/>
<accession>A0ACB9L217</accession>
<comment type="caution">
    <text evidence="1">The sequence shown here is derived from an EMBL/GenBank/DDBJ whole genome shotgun (WGS) entry which is preliminary data.</text>
</comment>
<evidence type="ECO:0000313" key="2">
    <source>
        <dbReference type="Proteomes" id="UP001057402"/>
    </source>
</evidence>
<organism evidence="1 2">
    <name type="scientific">Melastoma candidum</name>
    <dbReference type="NCBI Taxonomy" id="119954"/>
    <lineage>
        <taxon>Eukaryota</taxon>
        <taxon>Viridiplantae</taxon>
        <taxon>Streptophyta</taxon>
        <taxon>Embryophyta</taxon>
        <taxon>Tracheophyta</taxon>
        <taxon>Spermatophyta</taxon>
        <taxon>Magnoliopsida</taxon>
        <taxon>eudicotyledons</taxon>
        <taxon>Gunneridae</taxon>
        <taxon>Pentapetalae</taxon>
        <taxon>rosids</taxon>
        <taxon>malvids</taxon>
        <taxon>Myrtales</taxon>
        <taxon>Melastomataceae</taxon>
        <taxon>Melastomatoideae</taxon>
        <taxon>Melastomateae</taxon>
        <taxon>Melastoma</taxon>
    </lineage>
</organism>
<sequence>MEEEPWLFKPGDVCQLSRKVSYTKAATKLVKAVRATEKQAYLKADGKSFAIFIEVSTPEVPYGNAFQVELLYKLMPGPEFTLDVESTRLVVSWGVNFSRRIMMKGMIEGGVHQGLKESFDRFINLLARDFPVLESKDQLTNKDDRIVATPEDEIKSDWKLAVEYLCNFTAFATTCFVLYLFIHIFLCEKSALHGLEFNGLDLPDSLMELIVGGIVFLQLERAYYMASHFLRARRQRGTRHKSKAQGDGWILTML</sequence>